<feature type="region of interest" description="Disordered" evidence="1">
    <location>
        <begin position="78"/>
        <end position="97"/>
    </location>
</feature>
<proteinExistence type="predicted"/>
<feature type="transmembrane region" description="Helical" evidence="2">
    <location>
        <begin position="39"/>
        <end position="60"/>
    </location>
</feature>
<dbReference type="Gene3D" id="1.10.150.20">
    <property type="entry name" value="5' to 3' exonuclease, C-terminal subdomain"/>
    <property type="match status" value="1"/>
</dbReference>
<gene>
    <name evidence="3" type="ORF">G8E03_08285</name>
</gene>
<keyword evidence="3" id="KW-0830">Ubiquinone</keyword>
<keyword evidence="4" id="KW-1185">Reference proteome</keyword>
<keyword evidence="2" id="KW-1133">Transmembrane helix</keyword>
<sequence>MSDDNPFTASKLPFALLVSVAVSFILAVMLMFVLGLSGILAIFAGVMILIVLFAVLIYFLGDDDTIHKAEEVLGVKLTDPEPVAPSDPDPVVPAEPAPAVVPTETEAAADPAAAPVADPAEVPEPRGAEEEVAPVASSAPAPVVEEETAPTPGGKPESLSAPRNGDADDLKRIKGVGPKLEQMLNSMGFWHFDQIASWSEAEVAWIDANLEGFNGRVSRDEWVAQAQTLTSAKADDGRAS</sequence>
<feature type="compositionally biased region" description="Pro residues" evidence="1">
    <location>
        <begin position="82"/>
        <end position="96"/>
    </location>
</feature>
<accession>A0A6G7VKY6</accession>
<keyword evidence="2" id="KW-0812">Transmembrane</keyword>
<evidence type="ECO:0000313" key="3">
    <source>
        <dbReference type="EMBL" id="QIK40763.1"/>
    </source>
</evidence>
<name>A0A6G7VKY6_9RHOB</name>
<dbReference type="EMBL" id="CP049811">
    <property type="protein sequence ID" value="QIK40763.1"/>
    <property type="molecule type" value="Genomic_DNA"/>
</dbReference>
<feature type="compositionally biased region" description="Low complexity" evidence="1">
    <location>
        <begin position="133"/>
        <end position="143"/>
    </location>
</feature>
<feature type="compositionally biased region" description="Low complexity" evidence="1">
    <location>
        <begin position="103"/>
        <end position="120"/>
    </location>
</feature>
<dbReference type="KEGG" id="mon:G8E03_08285"/>
<organism evidence="3 4">
    <name type="scientific">Pontivivens nitratireducens</name>
    <dbReference type="NCBI Taxonomy" id="2758038"/>
    <lineage>
        <taxon>Bacteria</taxon>
        <taxon>Pseudomonadati</taxon>
        <taxon>Pseudomonadota</taxon>
        <taxon>Alphaproteobacteria</taxon>
        <taxon>Rhodobacterales</taxon>
        <taxon>Paracoccaceae</taxon>
        <taxon>Pontivivens</taxon>
    </lineage>
</organism>
<evidence type="ECO:0000256" key="2">
    <source>
        <dbReference type="SAM" id="Phobius"/>
    </source>
</evidence>
<dbReference type="Proteomes" id="UP000500791">
    <property type="component" value="Chromosome"/>
</dbReference>
<keyword evidence="2" id="KW-0472">Membrane</keyword>
<evidence type="ECO:0000313" key="4">
    <source>
        <dbReference type="Proteomes" id="UP000500791"/>
    </source>
</evidence>
<protein>
    <submittedName>
        <fullName evidence="3">NADH:ubiquinone oxidoreductase</fullName>
    </submittedName>
</protein>
<reference evidence="3 4" key="1">
    <citation type="submission" date="2020-03" db="EMBL/GenBank/DDBJ databases">
        <title>Complete genome sequence of Monaibacterium sp. ALG8 with diverse plasmids.</title>
        <authorList>
            <person name="Sun C."/>
        </authorList>
    </citation>
    <scope>NUCLEOTIDE SEQUENCE [LARGE SCALE GENOMIC DNA]</scope>
    <source>
        <strain evidence="3 4">ALG8</strain>
    </source>
</reference>
<dbReference type="AlphaFoldDB" id="A0A6G7VKY6"/>
<feature type="transmembrane region" description="Helical" evidence="2">
    <location>
        <begin position="12"/>
        <end position="33"/>
    </location>
</feature>
<evidence type="ECO:0000256" key="1">
    <source>
        <dbReference type="SAM" id="MobiDB-lite"/>
    </source>
</evidence>
<dbReference type="RefSeq" id="WP_166190579.1">
    <property type="nucleotide sequence ID" value="NZ_CP049811.1"/>
</dbReference>
<feature type="region of interest" description="Disordered" evidence="1">
    <location>
        <begin position="103"/>
        <end position="170"/>
    </location>
</feature>